<evidence type="ECO:0000256" key="4">
    <source>
        <dbReference type="HAMAP-Rule" id="MF_00057"/>
    </source>
</evidence>
<comment type="caution">
    <text evidence="5">The sequence shown here is derived from an EMBL/GenBank/DDBJ whole genome shotgun (WGS) entry which is preliminary data.</text>
</comment>
<organism evidence="5 6">
    <name type="scientific">Photobacterium rosenbergii</name>
    <dbReference type="NCBI Taxonomy" id="294936"/>
    <lineage>
        <taxon>Bacteria</taxon>
        <taxon>Pseudomonadati</taxon>
        <taxon>Pseudomonadota</taxon>
        <taxon>Gammaproteobacteria</taxon>
        <taxon>Vibrionales</taxon>
        <taxon>Vibrionaceae</taxon>
        <taxon>Photobacterium</taxon>
    </lineage>
</organism>
<dbReference type="NCBIfam" id="TIGR00466">
    <property type="entry name" value="kdsB"/>
    <property type="match status" value="1"/>
</dbReference>
<dbReference type="Proteomes" id="UP001186452">
    <property type="component" value="Unassembled WGS sequence"/>
</dbReference>
<dbReference type="NCBIfam" id="NF003950">
    <property type="entry name" value="PRK05450.1-3"/>
    <property type="match status" value="1"/>
</dbReference>
<evidence type="ECO:0000256" key="3">
    <source>
        <dbReference type="ARBA" id="ARBA00022985"/>
    </source>
</evidence>
<dbReference type="RefSeq" id="WP_317524923.1">
    <property type="nucleotide sequence ID" value="NZ_JAWJZI010000022.1"/>
</dbReference>
<comment type="function">
    <text evidence="4">Activates KDO (a required 8-carbon sugar) for incorporation into bacterial lipopolysaccharide in Gram-negative bacteria.</text>
</comment>
<proteinExistence type="inferred from homology"/>
<dbReference type="PANTHER" id="PTHR42866:SF2">
    <property type="entry name" value="3-DEOXY-MANNO-OCTULOSONATE CYTIDYLYLTRANSFERASE, MITOCHONDRIAL"/>
    <property type="match status" value="1"/>
</dbReference>
<accession>A0ABU3ZPX3</accession>
<evidence type="ECO:0000313" key="5">
    <source>
        <dbReference type="EMBL" id="MDV5172129.1"/>
    </source>
</evidence>
<dbReference type="EMBL" id="JAWJZI010000022">
    <property type="protein sequence ID" value="MDV5172129.1"/>
    <property type="molecule type" value="Genomic_DNA"/>
</dbReference>
<dbReference type="CDD" id="cd02517">
    <property type="entry name" value="CMP-KDO-Synthetase"/>
    <property type="match status" value="1"/>
</dbReference>
<gene>
    <name evidence="4 5" type="primary">kdsB</name>
    <name evidence="5" type="ORF">R2X38_24305</name>
</gene>
<dbReference type="NCBIfam" id="NF009905">
    <property type="entry name" value="PRK13368.1"/>
    <property type="match status" value="1"/>
</dbReference>
<dbReference type="Gene3D" id="3.90.550.10">
    <property type="entry name" value="Spore Coat Polysaccharide Biosynthesis Protein SpsA, Chain A"/>
    <property type="match status" value="1"/>
</dbReference>
<sequence length="258" mass="28724">MNDINNGKIKIVIPARYGSSRLPGKPLLLLCGKPIFWHVFQRAVEAGVGTEDIVVATDDDRIFSEAAHLSIPCVMTNKDHASGTDRLNEVATQLNWDDATLVINVQGDEPLIPSALIRQLISFTLDNRQFDITTAISPIHCMDDVANPNIVKVAMGEYSRAVYFSRSAIPFNRDQPQSIDSIFRHIGIYAYSVKSLRQFCQYSESALEHMEKLEQLRALSNGLSIGATIVEQAPPHGIDTEQDYLNVKTIMENEHVSN</sequence>
<dbReference type="InterPro" id="IPR003329">
    <property type="entry name" value="Cytidylyl_trans"/>
</dbReference>
<dbReference type="InterPro" id="IPR029044">
    <property type="entry name" value="Nucleotide-diphossugar_trans"/>
</dbReference>
<dbReference type="PANTHER" id="PTHR42866">
    <property type="entry name" value="3-DEOXY-MANNO-OCTULOSONATE CYTIDYLYLTRANSFERASE"/>
    <property type="match status" value="1"/>
</dbReference>
<keyword evidence="6" id="KW-1185">Reference proteome</keyword>
<reference evidence="5 6" key="1">
    <citation type="submission" date="2023-10" db="EMBL/GenBank/DDBJ databases">
        <title>Marine bacteria isolated from horseshoe crab.</title>
        <authorList>
            <person name="Cheng T.H."/>
        </authorList>
    </citation>
    <scope>NUCLEOTIDE SEQUENCE [LARGE SCALE GENOMIC DNA]</scope>
    <source>
        <strain evidence="5 6">HSC6</strain>
    </source>
</reference>
<dbReference type="HAMAP" id="MF_00057">
    <property type="entry name" value="KdsB"/>
    <property type="match status" value="1"/>
</dbReference>
<dbReference type="EC" id="2.7.7.38" evidence="4"/>
<dbReference type="SUPFAM" id="SSF53448">
    <property type="entry name" value="Nucleotide-diphospho-sugar transferases"/>
    <property type="match status" value="1"/>
</dbReference>
<comment type="similarity">
    <text evidence="4">Belongs to the KdsB family.</text>
</comment>
<protein>
    <recommendedName>
        <fullName evidence="4">3-deoxy-manno-octulosonate cytidylyltransferase</fullName>
        <ecNumber evidence="4">2.7.7.38</ecNumber>
    </recommendedName>
    <alternativeName>
        <fullName evidence="4">CMP-2-keto-3-deoxyoctulosonic acid synthase</fullName>
        <shortName evidence="4">CKS</shortName>
        <shortName evidence="4">CMP-KDO synthase</shortName>
    </alternativeName>
</protein>
<dbReference type="NCBIfam" id="NF003952">
    <property type="entry name" value="PRK05450.1-5"/>
    <property type="match status" value="1"/>
</dbReference>
<keyword evidence="3 4" id="KW-0448">Lipopolysaccharide biosynthesis</keyword>
<evidence type="ECO:0000313" key="6">
    <source>
        <dbReference type="Proteomes" id="UP001186452"/>
    </source>
</evidence>
<name>A0ABU3ZPX3_9GAMM</name>
<keyword evidence="1 4" id="KW-0808">Transferase</keyword>
<keyword evidence="4" id="KW-0963">Cytoplasm</keyword>
<evidence type="ECO:0000256" key="2">
    <source>
        <dbReference type="ARBA" id="ARBA00022695"/>
    </source>
</evidence>
<keyword evidence="2 4" id="KW-0548">Nucleotidyltransferase</keyword>
<evidence type="ECO:0000256" key="1">
    <source>
        <dbReference type="ARBA" id="ARBA00022679"/>
    </source>
</evidence>
<dbReference type="Pfam" id="PF02348">
    <property type="entry name" value="CTP_transf_3"/>
    <property type="match status" value="1"/>
</dbReference>
<dbReference type="InterPro" id="IPR004528">
    <property type="entry name" value="KdsB"/>
</dbReference>
<comment type="subcellular location">
    <subcellularLocation>
        <location evidence="4">Cytoplasm</location>
    </subcellularLocation>
</comment>
<dbReference type="GO" id="GO:0008690">
    <property type="term" value="F:3-deoxy-manno-octulosonate cytidylyltransferase activity"/>
    <property type="evidence" value="ECO:0007669"/>
    <property type="project" value="UniProtKB-EC"/>
</dbReference>
<comment type="catalytic activity">
    <reaction evidence="4">
        <text>3-deoxy-alpha-D-manno-oct-2-ulosonate + CTP = CMP-3-deoxy-beta-D-manno-octulosonate + diphosphate</text>
        <dbReference type="Rhea" id="RHEA:23448"/>
        <dbReference type="ChEBI" id="CHEBI:33019"/>
        <dbReference type="ChEBI" id="CHEBI:37563"/>
        <dbReference type="ChEBI" id="CHEBI:85986"/>
        <dbReference type="ChEBI" id="CHEBI:85987"/>
        <dbReference type="EC" id="2.7.7.38"/>
    </reaction>
</comment>
<comment type="pathway">
    <text evidence="4">Nucleotide-sugar biosynthesis; CMP-3-deoxy-D-manno-octulosonate biosynthesis; CMP-3-deoxy-D-manno-octulosonate from 3-deoxy-D-manno-octulosonate and CTP: step 1/1.</text>
</comment>